<accession>A0AAE0BB96</accession>
<dbReference type="InterPro" id="IPR050600">
    <property type="entry name" value="SETD3_SETD6_MTase"/>
</dbReference>
<dbReference type="AlphaFoldDB" id="A0AAE0BB96"/>
<dbReference type="CDD" id="cd10527">
    <property type="entry name" value="SET_LSMT"/>
    <property type="match status" value="1"/>
</dbReference>
<protein>
    <recommendedName>
        <fullName evidence="3">SET domain-containing protein</fullName>
    </recommendedName>
</protein>
<reference evidence="1 2" key="1">
    <citation type="journal article" date="2015" name="Genome Biol. Evol.">
        <title>Comparative Genomics of a Bacterivorous Green Alga Reveals Evolutionary Causalities and Consequences of Phago-Mixotrophic Mode of Nutrition.</title>
        <authorList>
            <person name="Burns J.A."/>
            <person name="Paasch A."/>
            <person name="Narechania A."/>
            <person name="Kim E."/>
        </authorList>
    </citation>
    <scope>NUCLEOTIDE SEQUENCE [LARGE SCALE GENOMIC DNA]</scope>
    <source>
        <strain evidence="1 2">PLY_AMNH</strain>
    </source>
</reference>
<dbReference type="InterPro" id="IPR046341">
    <property type="entry name" value="SET_dom_sf"/>
</dbReference>
<dbReference type="EMBL" id="LGRX02035771">
    <property type="protein sequence ID" value="KAK3233236.1"/>
    <property type="molecule type" value="Genomic_DNA"/>
</dbReference>
<sequence length="510" mass="54909">MLVSVLQCSAQATAARFRCLQKRKSPTVGISGSWFMTSDSWKSPSVTNFSPLALVTPAWAAGAYRGLTAQNGLWWARLTQVLLQKVCDLLRQGPRRVQACYEFSVFQMLKQATRLNSWLRAEGASGGFEVGVSRLGGYGLFASRRLEIGDTVMDLPGRLVIGQGGRPAAIGSPIEDGLLAGATAALESVESRTDDAGAGAGVLALHLLAEVDRALNASAGLNFAPWLAALPTRAQPAWRWSVEQQQLLLPTSVASKAGGIATQVVREHAAVLESAPRALGLDTSLARYTWAQLMVRSRSFPMAFGQEGVRLAFRPGADFANHCATAVGEPFQDPLTGRMMLIAESELEVGEEFCINYGRFLSSGNMLIGYGFADGSRTHDSCNHMFDFKRADGSNGQFEATLLDNGHPEDSTWDIDEVSPFSGLYSNDLICLELLQCAEGHPDGVRAGLAMIKAQCDTHHCHPQQRCPEDPASELQAEVQAHVVVVAAAHARALEQLSSALEMRLLQLPS</sequence>
<evidence type="ECO:0000313" key="1">
    <source>
        <dbReference type="EMBL" id="KAK3233236.1"/>
    </source>
</evidence>
<proteinExistence type="predicted"/>
<evidence type="ECO:0008006" key="3">
    <source>
        <dbReference type="Google" id="ProtNLM"/>
    </source>
</evidence>
<comment type="caution">
    <text evidence="1">The sequence shown here is derived from an EMBL/GenBank/DDBJ whole genome shotgun (WGS) entry which is preliminary data.</text>
</comment>
<dbReference type="PANTHER" id="PTHR13271">
    <property type="entry name" value="UNCHARACTERIZED PUTATIVE METHYLTRANSFERASE"/>
    <property type="match status" value="1"/>
</dbReference>
<dbReference type="Gene3D" id="3.90.1410.10">
    <property type="entry name" value="set domain protein methyltransferase, domain 1"/>
    <property type="match status" value="1"/>
</dbReference>
<dbReference type="SUPFAM" id="SSF82199">
    <property type="entry name" value="SET domain"/>
    <property type="match status" value="1"/>
</dbReference>
<gene>
    <name evidence="1" type="ORF">CYMTET_56442</name>
</gene>
<dbReference type="GO" id="GO:0016279">
    <property type="term" value="F:protein-lysine N-methyltransferase activity"/>
    <property type="evidence" value="ECO:0007669"/>
    <property type="project" value="TreeGrafter"/>
</dbReference>
<keyword evidence="2" id="KW-1185">Reference proteome</keyword>
<name>A0AAE0BB96_9CHLO</name>
<organism evidence="1 2">
    <name type="scientific">Cymbomonas tetramitiformis</name>
    <dbReference type="NCBI Taxonomy" id="36881"/>
    <lineage>
        <taxon>Eukaryota</taxon>
        <taxon>Viridiplantae</taxon>
        <taxon>Chlorophyta</taxon>
        <taxon>Pyramimonadophyceae</taxon>
        <taxon>Pyramimonadales</taxon>
        <taxon>Pyramimonadaceae</taxon>
        <taxon>Cymbomonas</taxon>
    </lineage>
</organism>
<dbReference type="Proteomes" id="UP001190700">
    <property type="component" value="Unassembled WGS sequence"/>
</dbReference>
<evidence type="ECO:0000313" key="2">
    <source>
        <dbReference type="Proteomes" id="UP001190700"/>
    </source>
</evidence>